<dbReference type="PANTHER" id="PTHR31234:SF35">
    <property type="entry name" value="LATE EMBRYOGENESIS ABUNDANT (LEA) HYDROXYPROLINE-RICH GLYCOPROTEIN FAMILY"/>
    <property type="match status" value="1"/>
</dbReference>
<gene>
    <name evidence="5" type="ORF">Salat_2694800</name>
</gene>
<evidence type="ECO:0000256" key="3">
    <source>
        <dbReference type="SAM" id="MobiDB-lite"/>
    </source>
</evidence>
<feature type="transmembrane region" description="Helical" evidence="4">
    <location>
        <begin position="53"/>
        <end position="80"/>
    </location>
</feature>
<keyword evidence="4" id="KW-1133">Transmembrane helix</keyword>
<protein>
    <recommendedName>
        <fullName evidence="7">Late embryogenesis abundant protein LEA-2 subgroup domain-containing protein</fullName>
    </recommendedName>
</protein>
<accession>A0AAE1XQN9</accession>
<reference evidence="5" key="2">
    <citation type="journal article" date="2024" name="Plant">
        <title>Genomic evolution and insights into agronomic trait innovations of Sesamum species.</title>
        <authorList>
            <person name="Miao H."/>
            <person name="Wang L."/>
            <person name="Qu L."/>
            <person name="Liu H."/>
            <person name="Sun Y."/>
            <person name="Le M."/>
            <person name="Wang Q."/>
            <person name="Wei S."/>
            <person name="Zheng Y."/>
            <person name="Lin W."/>
            <person name="Duan Y."/>
            <person name="Cao H."/>
            <person name="Xiong S."/>
            <person name="Wang X."/>
            <person name="Wei L."/>
            <person name="Li C."/>
            <person name="Ma Q."/>
            <person name="Ju M."/>
            <person name="Zhao R."/>
            <person name="Li G."/>
            <person name="Mu C."/>
            <person name="Tian Q."/>
            <person name="Mei H."/>
            <person name="Zhang T."/>
            <person name="Gao T."/>
            <person name="Zhang H."/>
        </authorList>
    </citation>
    <scope>NUCLEOTIDE SEQUENCE</scope>
    <source>
        <strain evidence="5">3651</strain>
    </source>
</reference>
<evidence type="ECO:0000313" key="6">
    <source>
        <dbReference type="Proteomes" id="UP001293254"/>
    </source>
</evidence>
<comment type="caution">
    <text evidence="5">The sequence shown here is derived from an EMBL/GenBank/DDBJ whole genome shotgun (WGS) entry which is preliminary data.</text>
</comment>
<keyword evidence="4" id="KW-0812">Transmembrane</keyword>
<evidence type="ECO:0008006" key="7">
    <source>
        <dbReference type="Google" id="ProtNLM"/>
    </source>
</evidence>
<name>A0AAE1XQN9_9LAMI</name>
<evidence type="ECO:0000256" key="4">
    <source>
        <dbReference type="SAM" id="Phobius"/>
    </source>
</evidence>
<keyword evidence="2 4" id="KW-0472">Membrane</keyword>
<dbReference type="EMBL" id="JACGWO010000011">
    <property type="protein sequence ID" value="KAK4415874.1"/>
    <property type="molecule type" value="Genomic_DNA"/>
</dbReference>
<dbReference type="InterPro" id="IPR044839">
    <property type="entry name" value="NDR1-like"/>
</dbReference>
<evidence type="ECO:0000256" key="1">
    <source>
        <dbReference type="ARBA" id="ARBA00004370"/>
    </source>
</evidence>
<reference evidence="5" key="1">
    <citation type="submission" date="2020-06" db="EMBL/GenBank/DDBJ databases">
        <authorList>
            <person name="Li T."/>
            <person name="Hu X."/>
            <person name="Zhang T."/>
            <person name="Song X."/>
            <person name="Zhang H."/>
            <person name="Dai N."/>
            <person name="Sheng W."/>
            <person name="Hou X."/>
            <person name="Wei L."/>
        </authorList>
    </citation>
    <scope>NUCLEOTIDE SEQUENCE</scope>
    <source>
        <strain evidence="5">3651</strain>
        <tissue evidence="5">Leaf</tissue>
    </source>
</reference>
<dbReference type="GO" id="GO:0098542">
    <property type="term" value="P:defense response to other organism"/>
    <property type="evidence" value="ECO:0007669"/>
    <property type="project" value="InterPro"/>
</dbReference>
<dbReference type="AlphaFoldDB" id="A0AAE1XQN9"/>
<keyword evidence="6" id="KW-1185">Reference proteome</keyword>
<sequence>MSSRQPTRPPPPLQKPPGYRDSNTPVQRPRPRKPVKLPPSFYQTKRRSACCRICCCCICILIVILILAVVSAGGLFYLWFQPRLPEIHLTSINFTKFSVTTVPNGPVLDSECSIGVVIKNPNQKLKMVYARTQISLNAADGNANLGEQTVPGFTQNKNNVTNLKFKIKAEKELLDSKSADELKNGFRSKNLLVDAELTTGIGLKGSGWTTGTARVDVLCQGVRLSQVRPGGGMPKCRFKILNWYVHSVRNIFFVHSGFERISLNDRLFDQ</sequence>
<feature type="region of interest" description="Disordered" evidence="3">
    <location>
        <begin position="1"/>
        <end position="39"/>
    </location>
</feature>
<dbReference type="GO" id="GO:0005886">
    <property type="term" value="C:plasma membrane"/>
    <property type="evidence" value="ECO:0007669"/>
    <property type="project" value="TreeGrafter"/>
</dbReference>
<evidence type="ECO:0000256" key="2">
    <source>
        <dbReference type="ARBA" id="ARBA00023136"/>
    </source>
</evidence>
<proteinExistence type="predicted"/>
<dbReference type="Proteomes" id="UP001293254">
    <property type="component" value="Unassembled WGS sequence"/>
</dbReference>
<organism evidence="5 6">
    <name type="scientific">Sesamum alatum</name>
    <dbReference type="NCBI Taxonomy" id="300844"/>
    <lineage>
        <taxon>Eukaryota</taxon>
        <taxon>Viridiplantae</taxon>
        <taxon>Streptophyta</taxon>
        <taxon>Embryophyta</taxon>
        <taxon>Tracheophyta</taxon>
        <taxon>Spermatophyta</taxon>
        <taxon>Magnoliopsida</taxon>
        <taxon>eudicotyledons</taxon>
        <taxon>Gunneridae</taxon>
        <taxon>Pentapetalae</taxon>
        <taxon>asterids</taxon>
        <taxon>lamiids</taxon>
        <taxon>Lamiales</taxon>
        <taxon>Pedaliaceae</taxon>
        <taxon>Sesamum</taxon>
    </lineage>
</organism>
<comment type="subcellular location">
    <subcellularLocation>
        <location evidence="1">Membrane</location>
    </subcellularLocation>
</comment>
<dbReference type="PANTHER" id="PTHR31234">
    <property type="entry name" value="LATE EMBRYOGENESIS ABUNDANT (LEA) HYDROXYPROLINE-RICH GLYCOPROTEIN FAMILY"/>
    <property type="match status" value="1"/>
</dbReference>
<evidence type="ECO:0000313" key="5">
    <source>
        <dbReference type="EMBL" id="KAK4415874.1"/>
    </source>
</evidence>